<accession>A0A3L9DQK7</accession>
<proteinExistence type="predicted"/>
<evidence type="ECO:0000313" key="3">
    <source>
        <dbReference type="Proteomes" id="UP000279194"/>
    </source>
</evidence>
<evidence type="ECO:0008006" key="4">
    <source>
        <dbReference type="Google" id="ProtNLM"/>
    </source>
</evidence>
<comment type="caution">
    <text evidence="2">The sequence shown here is derived from an EMBL/GenBank/DDBJ whole genome shotgun (WGS) entry which is preliminary data.</text>
</comment>
<feature type="transmembrane region" description="Helical" evidence="1">
    <location>
        <begin position="211"/>
        <end position="234"/>
    </location>
</feature>
<organism evidence="2 3">
    <name type="scientific">Streptococcus hillyeri</name>
    <dbReference type="NCBI Taxonomy" id="2282420"/>
    <lineage>
        <taxon>Bacteria</taxon>
        <taxon>Bacillati</taxon>
        <taxon>Bacillota</taxon>
        <taxon>Bacilli</taxon>
        <taxon>Lactobacillales</taxon>
        <taxon>Streptococcaceae</taxon>
        <taxon>Streptococcus</taxon>
    </lineage>
</organism>
<feature type="transmembrane region" description="Helical" evidence="1">
    <location>
        <begin position="139"/>
        <end position="156"/>
    </location>
</feature>
<dbReference type="RefSeq" id="WP_121836171.1">
    <property type="nucleotide sequence ID" value="NZ_RCVM01000020.1"/>
</dbReference>
<dbReference type="Proteomes" id="UP000279194">
    <property type="component" value="Unassembled WGS sequence"/>
</dbReference>
<keyword evidence="1" id="KW-0812">Transmembrane</keyword>
<feature type="transmembrane region" description="Helical" evidence="1">
    <location>
        <begin position="97"/>
        <end position="119"/>
    </location>
</feature>
<keyword evidence="3" id="KW-1185">Reference proteome</keyword>
<dbReference type="AlphaFoldDB" id="A0A3L9DQK7"/>
<dbReference type="OrthoDB" id="2218913at2"/>
<feature type="transmembrane region" description="Helical" evidence="1">
    <location>
        <begin position="45"/>
        <end position="63"/>
    </location>
</feature>
<reference evidence="2 3" key="1">
    <citation type="submission" date="2018-10" db="EMBL/GenBank/DDBJ databases">
        <title>Streptococcus hillyeri sp. nov., isolated from equine tracheal sample.</title>
        <authorList>
            <person name="Macfadyen A.C."/>
            <person name="Waller A."/>
            <person name="Paterson G.K."/>
        </authorList>
    </citation>
    <scope>NUCLEOTIDE SEQUENCE [LARGE SCALE GENOMIC DNA]</scope>
    <source>
        <strain evidence="2 3">28462</strain>
    </source>
</reference>
<protein>
    <recommendedName>
        <fullName evidence="4">ABC transporter permease</fullName>
    </recommendedName>
</protein>
<keyword evidence="1" id="KW-1133">Transmembrane helix</keyword>
<name>A0A3L9DQK7_9STRE</name>
<sequence length="240" mass="27743">MLKFLKADCYRIFKERLSLISLIILLLLSGGIAYAISRQTIPQTAVVPFMMPFFTSFFPLFFVTPGKIFFGEDFVQRTINNSLVKIQSRPKTFAYRWLMSIVVSFLYIVIAYTFAGIVYQILTGDMIFSGLFEAFSYQFPYYLATAALPLVFFNLFDKLYKTNTLFIIVFTMFESFTNLILGMLLKIDSEVYRPYMIFDKLANTVDGSEAFINHSSIVAFVYTILFAGVSYLLFARREFK</sequence>
<dbReference type="EMBL" id="RCVM01000020">
    <property type="protein sequence ID" value="RLY01949.1"/>
    <property type="molecule type" value="Genomic_DNA"/>
</dbReference>
<feature type="transmembrane region" description="Helical" evidence="1">
    <location>
        <begin position="163"/>
        <end position="185"/>
    </location>
</feature>
<gene>
    <name evidence="2" type="ORF">EAF07_08730</name>
</gene>
<evidence type="ECO:0000313" key="2">
    <source>
        <dbReference type="EMBL" id="RLY01949.1"/>
    </source>
</evidence>
<evidence type="ECO:0000256" key="1">
    <source>
        <dbReference type="SAM" id="Phobius"/>
    </source>
</evidence>
<keyword evidence="1" id="KW-0472">Membrane</keyword>